<feature type="non-terminal residue" evidence="2">
    <location>
        <position position="1"/>
    </location>
</feature>
<sequence length="68" mass="7171">GLCRVPAADLPGKVKRGKGEGVCGLGRIHCDYDSWVVTSRTMCSWRTERPSAAQGGVVNAGSHTEPDS</sequence>
<evidence type="ECO:0000313" key="2">
    <source>
        <dbReference type="EMBL" id="KRZ02778.1"/>
    </source>
</evidence>
<name>A0A0V1GXX4_9BILA</name>
<protein>
    <submittedName>
        <fullName evidence="2">Uncharacterized protein</fullName>
    </submittedName>
</protein>
<organism evidence="2 3">
    <name type="scientific">Trichinella zimbabwensis</name>
    <dbReference type="NCBI Taxonomy" id="268475"/>
    <lineage>
        <taxon>Eukaryota</taxon>
        <taxon>Metazoa</taxon>
        <taxon>Ecdysozoa</taxon>
        <taxon>Nematoda</taxon>
        <taxon>Enoplea</taxon>
        <taxon>Dorylaimia</taxon>
        <taxon>Trichinellida</taxon>
        <taxon>Trichinellidae</taxon>
        <taxon>Trichinella</taxon>
    </lineage>
</organism>
<dbReference type="EMBL" id="JYDP01000216">
    <property type="protein sequence ID" value="KRZ02778.1"/>
    <property type="molecule type" value="Genomic_DNA"/>
</dbReference>
<gene>
    <name evidence="2" type="ORF">T11_7114</name>
</gene>
<keyword evidence="3" id="KW-1185">Reference proteome</keyword>
<evidence type="ECO:0000256" key="1">
    <source>
        <dbReference type="SAM" id="MobiDB-lite"/>
    </source>
</evidence>
<proteinExistence type="predicted"/>
<dbReference type="Proteomes" id="UP000055024">
    <property type="component" value="Unassembled WGS sequence"/>
</dbReference>
<reference evidence="2 3" key="1">
    <citation type="submission" date="2015-01" db="EMBL/GenBank/DDBJ databases">
        <title>Evolution of Trichinella species and genotypes.</title>
        <authorList>
            <person name="Korhonen P.K."/>
            <person name="Edoardo P."/>
            <person name="Giuseppe L.R."/>
            <person name="Gasser R.B."/>
        </authorList>
    </citation>
    <scope>NUCLEOTIDE SEQUENCE [LARGE SCALE GENOMIC DNA]</scope>
    <source>
        <strain evidence="2">ISS1029</strain>
    </source>
</reference>
<accession>A0A0V1GXX4</accession>
<comment type="caution">
    <text evidence="2">The sequence shown here is derived from an EMBL/GenBank/DDBJ whole genome shotgun (WGS) entry which is preliminary data.</text>
</comment>
<dbReference type="AlphaFoldDB" id="A0A0V1GXX4"/>
<feature type="region of interest" description="Disordered" evidence="1">
    <location>
        <begin position="48"/>
        <end position="68"/>
    </location>
</feature>
<evidence type="ECO:0000313" key="3">
    <source>
        <dbReference type="Proteomes" id="UP000055024"/>
    </source>
</evidence>